<keyword evidence="4" id="KW-1000">Mitochondrion outer membrane</keyword>
<evidence type="ECO:0000256" key="7">
    <source>
        <dbReference type="ARBA" id="ARBA00023136"/>
    </source>
</evidence>
<dbReference type="PANTHER" id="PTHR21508:SF5">
    <property type="entry name" value="MITOGUARDIN"/>
    <property type="match status" value="1"/>
</dbReference>
<feature type="region of interest" description="Disordered" evidence="8">
    <location>
        <begin position="44"/>
        <end position="72"/>
    </location>
</feature>
<accession>B4GWL3</accession>
<dbReference type="EMBL" id="CH479194">
    <property type="protein sequence ID" value="EDW27097.1"/>
    <property type="molecule type" value="Genomic_DNA"/>
</dbReference>
<keyword evidence="5 9" id="KW-1133">Transmembrane helix</keyword>
<feature type="transmembrane region" description="Helical" evidence="9">
    <location>
        <begin position="24"/>
        <end position="43"/>
    </location>
</feature>
<feature type="transmembrane region" description="Helical" evidence="9">
    <location>
        <begin position="319"/>
        <end position="338"/>
    </location>
</feature>
<evidence type="ECO:0000313" key="11">
    <source>
        <dbReference type="Proteomes" id="UP000008744"/>
    </source>
</evidence>
<evidence type="ECO:0000256" key="8">
    <source>
        <dbReference type="SAM" id="MobiDB-lite"/>
    </source>
</evidence>
<dbReference type="GO" id="GO:1901526">
    <property type="term" value="P:positive regulation of mitophagy"/>
    <property type="evidence" value="ECO:0007669"/>
    <property type="project" value="EnsemblMetazoa"/>
</dbReference>
<dbReference type="Pfam" id="PF10265">
    <property type="entry name" value="Miga"/>
    <property type="match status" value="1"/>
</dbReference>
<dbReference type="OrthoDB" id="8880065at2759"/>
<feature type="region of interest" description="Disordered" evidence="8">
    <location>
        <begin position="211"/>
        <end position="250"/>
    </location>
</feature>
<evidence type="ECO:0000256" key="5">
    <source>
        <dbReference type="ARBA" id="ARBA00022989"/>
    </source>
</evidence>
<dbReference type="eggNOG" id="KOG3831">
    <property type="taxonomic scope" value="Eukaryota"/>
</dbReference>
<keyword evidence="6" id="KW-0496">Mitochondrion</keyword>
<dbReference type="GO" id="GO:0008053">
    <property type="term" value="P:mitochondrial fusion"/>
    <property type="evidence" value="ECO:0007669"/>
    <property type="project" value="EnsemblMetazoa"/>
</dbReference>
<name>B4GWL3_DROPE</name>
<dbReference type="HOGENOM" id="CLU_639788_0_0_1"/>
<evidence type="ECO:0000256" key="2">
    <source>
        <dbReference type="ARBA" id="ARBA00008969"/>
    </source>
</evidence>
<dbReference type="InterPro" id="IPR019392">
    <property type="entry name" value="Miga"/>
</dbReference>
<keyword evidence="7 9" id="KW-0472">Membrane</keyword>
<dbReference type="GO" id="GO:0141038">
    <property type="term" value="F:phosphatidylinositol 3-kinase activator activity"/>
    <property type="evidence" value="ECO:0007669"/>
    <property type="project" value="EnsemblMetazoa"/>
</dbReference>
<comment type="similarity">
    <text evidence="2">Belongs to the mitoguardin family.</text>
</comment>
<dbReference type="Proteomes" id="UP000008744">
    <property type="component" value="Unassembled WGS sequence"/>
</dbReference>
<sequence>MHRNVPATWSGSLLPFRVSTTTKVVIFSLTAGVALMGVLSRFLRRRKPPRPPRRPRKYTNRRTRNSMRSPNDLLSIAGSKASARSGSPVGSTIAYSDRLSMASGSIGIMGPSGGGPNAVPTAVTQLTVQQLGVMGMEALDTVINFWEDALAAHYWPGGFPASLTTAEDSEFCREIQNLLEMAYTLQEQSELLFLDQRSVLFREEHSIDEAEEDRLTAGGGIGRDDDDRISRKSGSVLSRAGSDPNFDSAGELRLGSSTRWSDLREFRGSSSRPHVHIHADASVHVPVRVSDDSSISERCSRTIIVDNIQLPHLTCLELFYMRWTVVLTLVYSFLVMIMMRAKYVSHFQINQVTSNGMMLVGTVLAVVLLISTTILHERTPFVEVWCNNFIIYYLYYIDLNTIVAVAYFIYTSCYLLVGSEGDQEPVYIM</sequence>
<reference evidence="10 11" key="1">
    <citation type="journal article" date="2007" name="Nature">
        <title>Evolution of genes and genomes on the Drosophila phylogeny.</title>
        <authorList>
            <consortium name="Drosophila 12 Genomes Consortium"/>
            <person name="Clark A.G."/>
            <person name="Eisen M.B."/>
            <person name="Smith D.R."/>
            <person name="Bergman C.M."/>
            <person name="Oliver B."/>
            <person name="Markow T.A."/>
            <person name="Kaufman T.C."/>
            <person name="Kellis M."/>
            <person name="Gelbart W."/>
            <person name="Iyer V.N."/>
            <person name="Pollard D.A."/>
            <person name="Sackton T.B."/>
            <person name="Larracuente A.M."/>
            <person name="Singh N.D."/>
            <person name="Abad J.P."/>
            <person name="Abt D.N."/>
            <person name="Adryan B."/>
            <person name="Aguade M."/>
            <person name="Akashi H."/>
            <person name="Anderson W.W."/>
            <person name="Aquadro C.F."/>
            <person name="Ardell D.H."/>
            <person name="Arguello R."/>
            <person name="Artieri C.G."/>
            <person name="Barbash D.A."/>
            <person name="Barker D."/>
            <person name="Barsanti P."/>
            <person name="Batterham P."/>
            <person name="Batzoglou S."/>
            <person name="Begun D."/>
            <person name="Bhutkar A."/>
            <person name="Blanco E."/>
            <person name="Bosak S.A."/>
            <person name="Bradley R.K."/>
            <person name="Brand A.D."/>
            <person name="Brent M.R."/>
            <person name="Brooks A.N."/>
            <person name="Brown R.H."/>
            <person name="Butlin R.K."/>
            <person name="Caggese C."/>
            <person name="Calvi B.R."/>
            <person name="Bernardo de Carvalho A."/>
            <person name="Caspi A."/>
            <person name="Castrezana S."/>
            <person name="Celniker S.E."/>
            <person name="Chang J.L."/>
            <person name="Chapple C."/>
            <person name="Chatterji S."/>
            <person name="Chinwalla A."/>
            <person name="Civetta A."/>
            <person name="Clifton S.W."/>
            <person name="Comeron J.M."/>
            <person name="Costello J.C."/>
            <person name="Coyne J.A."/>
            <person name="Daub J."/>
            <person name="David R.G."/>
            <person name="Delcher A.L."/>
            <person name="Delehaunty K."/>
            <person name="Do C.B."/>
            <person name="Ebling H."/>
            <person name="Edwards K."/>
            <person name="Eickbush T."/>
            <person name="Evans J.D."/>
            <person name="Filipski A."/>
            <person name="Findeiss S."/>
            <person name="Freyhult E."/>
            <person name="Fulton L."/>
            <person name="Fulton R."/>
            <person name="Garcia A.C."/>
            <person name="Gardiner A."/>
            <person name="Garfield D.A."/>
            <person name="Garvin B.E."/>
            <person name="Gibson G."/>
            <person name="Gilbert D."/>
            <person name="Gnerre S."/>
            <person name="Godfrey J."/>
            <person name="Good R."/>
            <person name="Gotea V."/>
            <person name="Gravely B."/>
            <person name="Greenberg A.J."/>
            <person name="Griffiths-Jones S."/>
            <person name="Gross S."/>
            <person name="Guigo R."/>
            <person name="Gustafson E.A."/>
            <person name="Haerty W."/>
            <person name="Hahn M.W."/>
            <person name="Halligan D.L."/>
            <person name="Halpern A.L."/>
            <person name="Halter G.M."/>
            <person name="Han M.V."/>
            <person name="Heger A."/>
            <person name="Hillier L."/>
            <person name="Hinrichs A.S."/>
            <person name="Holmes I."/>
            <person name="Hoskins R.A."/>
            <person name="Hubisz M.J."/>
            <person name="Hultmark D."/>
            <person name="Huntley M.A."/>
            <person name="Jaffe D.B."/>
            <person name="Jagadeeshan S."/>
            <person name="Jeck W.R."/>
            <person name="Johnson J."/>
            <person name="Jones C.D."/>
            <person name="Jordan W.C."/>
            <person name="Karpen G.H."/>
            <person name="Kataoka E."/>
            <person name="Keightley P.D."/>
            <person name="Kheradpour P."/>
            <person name="Kirkness E.F."/>
            <person name="Koerich L.B."/>
            <person name="Kristiansen K."/>
            <person name="Kudrna D."/>
            <person name="Kulathinal R.J."/>
            <person name="Kumar S."/>
            <person name="Kwok R."/>
            <person name="Lander E."/>
            <person name="Langley C.H."/>
            <person name="Lapoint R."/>
            <person name="Lazzaro B.P."/>
            <person name="Lee S.J."/>
            <person name="Levesque L."/>
            <person name="Li R."/>
            <person name="Lin C.F."/>
            <person name="Lin M.F."/>
            <person name="Lindblad-Toh K."/>
            <person name="Llopart A."/>
            <person name="Long M."/>
            <person name="Low L."/>
            <person name="Lozovsky E."/>
            <person name="Lu J."/>
            <person name="Luo M."/>
            <person name="Machado C.A."/>
            <person name="Makalowski W."/>
            <person name="Marzo M."/>
            <person name="Matsuda M."/>
            <person name="Matzkin L."/>
            <person name="McAllister B."/>
            <person name="McBride C.S."/>
            <person name="McKernan B."/>
            <person name="McKernan K."/>
            <person name="Mendez-Lago M."/>
            <person name="Minx P."/>
            <person name="Mollenhauer M.U."/>
            <person name="Montooth K."/>
            <person name="Mount S.M."/>
            <person name="Mu X."/>
            <person name="Myers E."/>
            <person name="Negre B."/>
            <person name="Newfeld S."/>
            <person name="Nielsen R."/>
            <person name="Noor M.A."/>
            <person name="O'Grady P."/>
            <person name="Pachter L."/>
            <person name="Papaceit M."/>
            <person name="Parisi M.J."/>
            <person name="Parisi M."/>
            <person name="Parts L."/>
            <person name="Pedersen J.S."/>
            <person name="Pesole G."/>
            <person name="Phillippy A.M."/>
            <person name="Ponting C.P."/>
            <person name="Pop M."/>
            <person name="Porcelli D."/>
            <person name="Powell J.R."/>
            <person name="Prohaska S."/>
            <person name="Pruitt K."/>
            <person name="Puig M."/>
            <person name="Quesneville H."/>
            <person name="Ram K.R."/>
            <person name="Rand D."/>
            <person name="Rasmussen M.D."/>
            <person name="Reed L.K."/>
            <person name="Reenan R."/>
            <person name="Reily A."/>
            <person name="Remington K.A."/>
            <person name="Rieger T.T."/>
            <person name="Ritchie M.G."/>
            <person name="Robin C."/>
            <person name="Rogers Y.H."/>
            <person name="Rohde C."/>
            <person name="Rozas J."/>
            <person name="Rubenfield M.J."/>
            <person name="Ruiz A."/>
            <person name="Russo S."/>
            <person name="Salzberg S.L."/>
            <person name="Sanchez-Gracia A."/>
            <person name="Saranga D.J."/>
            <person name="Sato H."/>
            <person name="Schaeffer S.W."/>
            <person name="Schatz M.C."/>
            <person name="Schlenke T."/>
            <person name="Schwartz R."/>
            <person name="Segarra C."/>
            <person name="Singh R.S."/>
            <person name="Sirot L."/>
            <person name="Sirota M."/>
            <person name="Sisneros N.B."/>
            <person name="Smith C.D."/>
            <person name="Smith T.F."/>
            <person name="Spieth J."/>
            <person name="Stage D.E."/>
            <person name="Stark A."/>
            <person name="Stephan W."/>
            <person name="Strausberg R.L."/>
            <person name="Strempel S."/>
            <person name="Sturgill D."/>
            <person name="Sutton G."/>
            <person name="Sutton G.G."/>
            <person name="Tao W."/>
            <person name="Teichmann S."/>
            <person name="Tobari Y.N."/>
            <person name="Tomimura Y."/>
            <person name="Tsolas J.M."/>
            <person name="Valente V.L."/>
            <person name="Venter E."/>
            <person name="Venter J.C."/>
            <person name="Vicario S."/>
            <person name="Vieira F.G."/>
            <person name="Vilella A.J."/>
            <person name="Villasante A."/>
            <person name="Walenz B."/>
            <person name="Wang J."/>
            <person name="Wasserman M."/>
            <person name="Watts T."/>
            <person name="Wilson D."/>
            <person name="Wilson R.K."/>
            <person name="Wing R.A."/>
            <person name="Wolfner M.F."/>
            <person name="Wong A."/>
            <person name="Wong G.K."/>
            <person name="Wu C.I."/>
            <person name="Wu G."/>
            <person name="Yamamoto D."/>
            <person name="Yang H.P."/>
            <person name="Yang S.P."/>
            <person name="Yorke J.A."/>
            <person name="Yoshida K."/>
            <person name="Zdobnov E."/>
            <person name="Zhang P."/>
            <person name="Zhang Y."/>
            <person name="Zimin A.V."/>
            <person name="Baldwin J."/>
            <person name="Abdouelleil A."/>
            <person name="Abdulkadir J."/>
            <person name="Abebe A."/>
            <person name="Abera B."/>
            <person name="Abreu J."/>
            <person name="Acer S.C."/>
            <person name="Aftuck L."/>
            <person name="Alexander A."/>
            <person name="An P."/>
            <person name="Anderson E."/>
            <person name="Anderson S."/>
            <person name="Arachi H."/>
            <person name="Azer M."/>
            <person name="Bachantsang P."/>
            <person name="Barry A."/>
            <person name="Bayul T."/>
            <person name="Berlin A."/>
            <person name="Bessette D."/>
            <person name="Bloom T."/>
            <person name="Blye J."/>
            <person name="Boguslavskiy L."/>
            <person name="Bonnet C."/>
            <person name="Boukhgalter B."/>
            <person name="Bourzgui I."/>
            <person name="Brown A."/>
            <person name="Cahill P."/>
            <person name="Channer S."/>
            <person name="Cheshatsang Y."/>
            <person name="Chuda L."/>
            <person name="Citroen M."/>
            <person name="Collymore A."/>
            <person name="Cooke P."/>
            <person name="Costello M."/>
            <person name="D'Aco K."/>
            <person name="Daza R."/>
            <person name="De Haan G."/>
            <person name="DeGray S."/>
            <person name="DeMaso C."/>
            <person name="Dhargay N."/>
            <person name="Dooley K."/>
            <person name="Dooley E."/>
            <person name="Doricent M."/>
            <person name="Dorje P."/>
            <person name="Dorjee K."/>
            <person name="Dupes A."/>
            <person name="Elong R."/>
            <person name="Falk J."/>
            <person name="Farina A."/>
            <person name="Faro S."/>
            <person name="Ferguson D."/>
            <person name="Fisher S."/>
            <person name="Foley C.D."/>
            <person name="Franke A."/>
            <person name="Friedrich D."/>
            <person name="Gadbois L."/>
            <person name="Gearin G."/>
            <person name="Gearin C.R."/>
            <person name="Giannoukos G."/>
            <person name="Goode T."/>
            <person name="Graham J."/>
            <person name="Grandbois E."/>
            <person name="Grewal S."/>
            <person name="Gyaltsen K."/>
            <person name="Hafez N."/>
            <person name="Hagos B."/>
            <person name="Hall J."/>
            <person name="Henson C."/>
            <person name="Hollinger A."/>
            <person name="Honan T."/>
            <person name="Huard M.D."/>
            <person name="Hughes L."/>
            <person name="Hurhula B."/>
            <person name="Husby M.E."/>
            <person name="Kamat A."/>
            <person name="Kanga B."/>
            <person name="Kashin S."/>
            <person name="Khazanovich D."/>
            <person name="Kisner P."/>
            <person name="Lance K."/>
            <person name="Lara M."/>
            <person name="Lee W."/>
            <person name="Lennon N."/>
            <person name="Letendre F."/>
            <person name="LeVine R."/>
            <person name="Lipovsky A."/>
            <person name="Liu X."/>
            <person name="Liu J."/>
            <person name="Liu S."/>
            <person name="Lokyitsang T."/>
            <person name="Lokyitsang Y."/>
            <person name="Lubonja R."/>
            <person name="Lui A."/>
            <person name="MacDonald P."/>
            <person name="Magnisalis V."/>
            <person name="Maru K."/>
            <person name="Matthews C."/>
            <person name="McCusker W."/>
            <person name="McDonough S."/>
            <person name="Mehta T."/>
            <person name="Meldrim J."/>
            <person name="Meneus L."/>
            <person name="Mihai O."/>
            <person name="Mihalev A."/>
            <person name="Mihova T."/>
            <person name="Mittelman R."/>
            <person name="Mlenga V."/>
            <person name="Montmayeur A."/>
            <person name="Mulrain L."/>
            <person name="Navidi A."/>
            <person name="Naylor J."/>
            <person name="Negash T."/>
            <person name="Nguyen T."/>
            <person name="Nguyen N."/>
            <person name="Nicol R."/>
            <person name="Norbu C."/>
            <person name="Norbu N."/>
            <person name="Novod N."/>
            <person name="O'Neill B."/>
            <person name="Osman S."/>
            <person name="Markiewicz E."/>
            <person name="Oyono O.L."/>
            <person name="Patti C."/>
            <person name="Phunkhang P."/>
            <person name="Pierre F."/>
            <person name="Priest M."/>
            <person name="Raghuraman S."/>
            <person name="Rege F."/>
            <person name="Reyes R."/>
            <person name="Rise C."/>
            <person name="Rogov P."/>
            <person name="Ross K."/>
            <person name="Ryan E."/>
            <person name="Settipalli S."/>
            <person name="Shea T."/>
            <person name="Sherpa N."/>
            <person name="Shi L."/>
            <person name="Shih D."/>
            <person name="Sparrow T."/>
            <person name="Spaulding J."/>
            <person name="Stalker J."/>
            <person name="Stange-Thomann N."/>
            <person name="Stavropoulos S."/>
            <person name="Stone C."/>
            <person name="Strader C."/>
            <person name="Tesfaye S."/>
            <person name="Thomson T."/>
            <person name="Thoulutsang Y."/>
            <person name="Thoulutsang D."/>
            <person name="Topham K."/>
            <person name="Topping I."/>
            <person name="Tsamla T."/>
            <person name="Vassiliev H."/>
            <person name="Vo A."/>
            <person name="Wangchuk T."/>
            <person name="Wangdi T."/>
            <person name="Weiand M."/>
            <person name="Wilkinson J."/>
            <person name="Wilson A."/>
            <person name="Yadav S."/>
            <person name="Young G."/>
            <person name="Yu Q."/>
            <person name="Zembek L."/>
            <person name="Zhong D."/>
            <person name="Zimmer A."/>
            <person name="Zwirko Z."/>
            <person name="Jaffe D.B."/>
            <person name="Alvarez P."/>
            <person name="Brockman W."/>
            <person name="Butler J."/>
            <person name="Chin C."/>
            <person name="Gnerre S."/>
            <person name="Grabherr M."/>
            <person name="Kleber M."/>
            <person name="Mauceli E."/>
            <person name="MacCallum I."/>
        </authorList>
    </citation>
    <scope>NUCLEOTIDE SEQUENCE [LARGE SCALE GENOMIC DNA]</scope>
    <source>
        <strain evidence="11">MSH-3 / Tucson 14011-0111.49</strain>
    </source>
</reference>
<evidence type="ECO:0000256" key="4">
    <source>
        <dbReference type="ARBA" id="ARBA00022787"/>
    </source>
</evidence>
<comment type="subcellular location">
    <subcellularLocation>
        <location evidence="1">Mitochondrion outer membrane</location>
    </subcellularLocation>
</comment>
<gene>
    <name evidence="10" type="primary">Dper\GL16568</name>
    <name evidence="10" type="ORF">Dper_GL16568</name>
</gene>
<feature type="compositionally biased region" description="Basic residues" evidence="8">
    <location>
        <begin position="44"/>
        <end position="65"/>
    </location>
</feature>
<evidence type="ECO:0000313" key="10">
    <source>
        <dbReference type="EMBL" id="EDW27097.1"/>
    </source>
</evidence>
<dbReference type="AlphaFoldDB" id="B4GWL3"/>
<keyword evidence="11" id="KW-1185">Reference proteome</keyword>
<evidence type="ECO:0000256" key="6">
    <source>
        <dbReference type="ARBA" id="ARBA00023128"/>
    </source>
</evidence>
<evidence type="ECO:0000256" key="1">
    <source>
        <dbReference type="ARBA" id="ARBA00004294"/>
    </source>
</evidence>
<organism evidence="11">
    <name type="scientific">Drosophila persimilis</name>
    <name type="common">Fruit fly</name>
    <dbReference type="NCBI Taxonomy" id="7234"/>
    <lineage>
        <taxon>Eukaryota</taxon>
        <taxon>Metazoa</taxon>
        <taxon>Ecdysozoa</taxon>
        <taxon>Arthropoda</taxon>
        <taxon>Hexapoda</taxon>
        <taxon>Insecta</taxon>
        <taxon>Pterygota</taxon>
        <taxon>Neoptera</taxon>
        <taxon>Endopterygota</taxon>
        <taxon>Diptera</taxon>
        <taxon>Brachycera</taxon>
        <taxon>Muscomorpha</taxon>
        <taxon>Ephydroidea</taxon>
        <taxon>Drosophilidae</taxon>
        <taxon>Drosophila</taxon>
        <taxon>Sophophora</taxon>
    </lineage>
</organism>
<dbReference type="GO" id="GO:0005741">
    <property type="term" value="C:mitochondrial outer membrane"/>
    <property type="evidence" value="ECO:0007669"/>
    <property type="project" value="UniProtKB-SubCell"/>
</dbReference>
<evidence type="ECO:0000256" key="3">
    <source>
        <dbReference type="ARBA" id="ARBA00022692"/>
    </source>
</evidence>
<dbReference type="PhylomeDB" id="B4GWL3"/>
<protein>
    <submittedName>
        <fullName evidence="10">GL16568</fullName>
    </submittedName>
</protein>
<feature type="transmembrane region" description="Helical" evidence="9">
    <location>
        <begin position="358"/>
        <end position="377"/>
    </location>
</feature>
<keyword evidence="3 9" id="KW-0812">Transmembrane</keyword>
<dbReference type="STRING" id="7234.B4GWL3"/>
<proteinExistence type="inferred from homology"/>
<feature type="transmembrane region" description="Helical" evidence="9">
    <location>
        <begin position="389"/>
        <end position="410"/>
    </location>
</feature>
<dbReference type="PANTHER" id="PTHR21508">
    <property type="entry name" value="MITOGUARDIN"/>
    <property type="match status" value="1"/>
</dbReference>
<evidence type="ECO:0000256" key="9">
    <source>
        <dbReference type="SAM" id="Phobius"/>
    </source>
</evidence>